<evidence type="ECO:0000256" key="3">
    <source>
        <dbReference type="PROSITE-ProRule" id="PRU00339"/>
    </source>
</evidence>
<proteinExistence type="predicted"/>
<evidence type="ECO:0000256" key="1">
    <source>
        <dbReference type="ARBA" id="ARBA00022737"/>
    </source>
</evidence>
<organism evidence="4 5">
    <name type="scientific">Pontiella sulfatireligans</name>
    <dbReference type="NCBI Taxonomy" id="2750658"/>
    <lineage>
        <taxon>Bacteria</taxon>
        <taxon>Pseudomonadati</taxon>
        <taxon>Kiritimatiellota</taxon>
        <taxon>Kiritimatiellia</taxon>
        <taxon>Kiritimatiellales</taxon>
        <taxon>Pontiellaceae</taxon>
        <taxon>Pontiella</taxon>
    </lineage>
</organism>
<name>A0A6C2USR3_9BACT</name>
<dbReference type="Gene3D" id="1.25.40.10">
    <property type="entry name" value="Tetratricopeptide repeat domain"/>
    <property type="match status" value="2"/>
</dbReference>
<dbReference type="SMART" id="SM00028">
    <property type="entry name" value="TPR"/>
    <property type="match status" value="4"/>
</dbReference>
<evidence type="ECO:0000313" key="4">
    <source>
        <dbReference type="EMBL" id="VGO22993.1"/>
    </source>
</evidence>
<sequence length="434" mass="48047">MAEVKLEDAPQGVKAYCDKGVAAMERSNHDYAMDMFEAALKVEPGLLQVRRMLRAAAVKKTKANPPGKLGAAKGIGRLMKASSLLKKNPLQALELAEALIRIDPFNLKFAKVQCEAAEAAGLPEAAILTLESLKGNQPSCLKVLEPLARLYQKTGQFDLEYKCRDAIAKLKPNDSAALKELKDAAARLTMGQAGWQRDAMRNPAATPAANDMEQVLAQIEKEPGNLNHRRTLADVQLRSGQYAEAIQTLETSLELAGGTDPRLERKLFTANDHLVGFELANAEDADDREQIAFLRKKRAAMQIEHAARQAERYPNDLQLKFEYGKLLLESGQHTEAIQQFQLAQRNPQRRVRSLLYLARAFKAKAQLDIAKEQLGVALEELPSMDETKKEVLYELGALCEETGKPSEAMKCFKEIYSVDIGYRDVASKVEAVSN</sequence>
<dbReference type="EMBL" id="CAAHFH010000003">
    <property type="protein sequence ID" value="VGO22993.1"/>
    <property type="molecule type" value="Genomic_DNA"/>
</dbReference>
<evidence type="ECO:0000313" key="5">
    <source>
        <dbReference type="Proteomes" id="UP000346198"/>
    </source>
</evidence>
<dbReference type="Pfam" id="PF13432">
    <property type="entry name" value="TPR_16"/>
    <property type="match status" value="1"/>
</dbReference>
<dbReference type="PANTHER" id="PTHR45586">
    <property type="entry name" value="TPR REPEAT-CONTAINING PROTEIN PA4667"/>
    <property type="match status" value="1"/>
</dbReference>
<protein>
    <recommendedName>
        <fullName evidence="6">Beta-barrel assembly-enhancing protease</fullName>
    </recommendedName>
</protein>
<evidence type="ECO:0008006" key="6">
    <source>
        <dbReference type="Google" id="ProtNLM"/>
    </source>
</evidence>
<evidence type="ECO:0000256" key="2">
    <source>
        <dbReference type="ARBA" id="ARBA00022803"/>
    </source>
</evidence>
<gene>
    <name evidence="4" type="ORF">SCARR_05092</name>
</gene>
<dbReference type="InterPro" id="IPR051012">
    <property type="entry name" value="CellSynth/LPSAsmb/PSIAsmb"/>
</dbReference>
<reference evidence="4 5" key="1">
    <citation type="submission" date="2019-04" db="EMBL/GenBank/DDBJ databases">
        <authorList>
            <person name="Van Vliet M D."/>
        </authorList>
    </citation>
    <scope>NUCLEOTIDE SEQUENCE [LARGE SCALE GENOMIC DNA]</scope>
    <source>
        <strain evidence="4 5">F21</strain>
    </source>
</reference>
<dbReference type="SUPFAM" id="SSF48452">
    <property type="entry name" value="TPR-like"/>
    <property type="match status" value="2"/>
</dbReference>
<dbReference type="Pfam" id="PF13176">
    <property type="entry name" value="TPR_7"/>
    <property type="match status" value="1"/>
</dbReference>
<dbReference type="Proteomes" id="UP000346198">
    <property type="component" value="Unassembled WGS sequence"/>
</dbReference>
<dbReference type="InterPro" id="IPR019734">
    <property type="entry name" value="TPR_rpt"/>
</dbReference>
<keyword evidence="5" id="KW-1185">Reference proteome</keyword>
<dbReference type="RefSeq" id="WP_136064991.1">
    <property type="nucleotide sequence ID" value="NZ_CAAHFH010000003.1"/>
</dbReference>
<keyword evidence="2 3" id="KW-0802">TPR repeat</keyword>
<dbReference type="Pfam" id="PF13181">
    <property type="entry name" value="TPR_8"/>
    <property type="match status" value="1"/>
</dbReference>
<dbReference type="PANTHER" id="PTHR45586:SF1">
    <property type="entry name" value="LIPOPOLYSACCHARIDE ASSEMBLY PROTEIN B"/>
    <property type="match status" value="1"/>
</dbReference>
<dbReference type="AlphaFoldDB" id="A0A6C2USR3"/>
<dbReference type="InterPro" id="IPR011990">
    <property type="entry name" value="TPR-like_helical_dom_sf"/>
</dbReference>
<accession>A0A6C2USR3</accession>
<keyword evidence="1" id="KW-0677">Repeat</keyword>
<feature type="repeat" description="TPR" evidence="3">
    <location>
        <begin position="13"/>
        <end position="46"/>
    </location>
</feature>
<dbReference type="PROSITE" id="PS50005">
    <property type="entry name" value="TPR"/>
    <property type="match status" value="1"/>
</dbReference>